<dbReference type="PANTHER" id="PTHR35369:SF2">
    <property type="entry name" value="BLR3025 PROTEIN"/>
    <property type="match status" value="1"/>
</dbReference>
<comment type="similarity">
    <text evidence="1">Belongs to the DNA polymerase type-Y family.</text>
</comment>
<evidence type="ECO:0000256" key="2">
    <source>
        <dbReference type="ARBA" id="ARBA00022763"/>
    </source>
</evidence>
<dbReference type="PANTHER" id="PTHR35369">
    <property type="entry name" value="BLR3025 PROTEIN-RELATED"/>
    <property type="match status" value="1"/>
</dbReference>
<dbReference type="Gene3D" id="3.30.70.270">
    <property type="match status" value="1"/>
</dbReference>
<feature type="domain" description="UmuC" evidence="3">
    <location>
        <begin position="43"/>
        <end position="156"/>
    </location>
</feature>
<reference evidence="4 5" key="1">
    <citation type="submission" date="2023-08" db="EMBL/GenBank/DDBJ databases">
        <title>Oxalobacteraceae gen .nov., isolated from river sludge outside the plant.</title>
        <authorList>
            <person name="Zhao S.Y."/>
        </authorList>
    </citation>
    <scope>NUCLEOTIDE SEQUENCE [LARGE SCALE GENOMIC DNA]</scope>
    <source>
        <strain evidence="4 5">R-40</strain>
    </source>
</reference>
<dbReference type="InterPro" id="IPR043128">
    <property type="entry name" value="Rev_trsase/Diguanyl_cyclase"/>
</dbReference>
<name>A0ABU1BNE5_9BURK</name>
<evidence type="ECO:0000256" key="1">
    <source>
        <dbReference type="ARBA" id="ARBA00010945"/>
    </source>
</evidence>
<dbReference type="CDD" id="cd03468">
    <property type="entry name" value="PolY_like"/>
    <property type="match status" value="1"/>
</dbReference>
<sequence>MRCWIGLHHPLLGLEIFRPRWCDSGMDVPGSDLPGSDVLIEHGRVSLMSETAAYNGIRIGMREGGALMLCPEASLFFRDVQKEQSALDSIALAMMQFTPEVAIAPESSLLMEVTASLSFFRGAHRLSSLVRENIHALGFSVQIGMAPTAQAAWLLARYPLGRNQHIPRIRRVLTMASMTRQLDALPCTLLPAARPHREWLEGIACRTLGQLRRLPHAGLQRRSSKELIDSLERAYGMAPELFGWIKVPPSFSMRLELPSRIDHAEALLFASRRLILQMIGWLTAQQLAVSRFALSLEHERGRSALAPTAIEISLAEPAWYESHLVRLLKERLNRIELSASVIAIRLEAKETSPMLPPSGSLFPEAGSTIADYHRLLDLLTARLGRHSVLTPAAIEDYRPEVCNEWMPADAAEKNHSLSAGTSDMPQRMERPFWMLSIPVPLMMHDYRPFYGSPLKLIAGPERIECGWWDGSLAVRDYFVAQGEEGARYWLFRERTGNDWRWFLHGLFA</sequence>
<evidence type="ECO:0000313" key="5">
    <source>
        <dbReference type="Proteomes" id="UP001225596"/>
    </source>
</evidence>
<gene>
    <name evidence="4" type="ORF">Q8A64_08160</name>
</gene>
<keyword evidence="2" id="KW-0227">DNA damage</keyword>
<evidence type="ECO:0000313" key="4">
    <source>
        <dbReference type="EMBL" id="MDQ9170384.1"/>
    </source>
</evidence>
<dbReference type="InterPro" id="IPR001126">
    <property type="entry name" value="UmuC"/>
</dbReference>
<dbReference type="Gene3D" id="3.40.1170.60">
    <property type="match status" value="1"/>
</dbReference>
<dbReference type="InterPro" id="IPR043502">
    <property type="entry name" value="DNA/RNA_pol_sf"/>
</dbReference>
<evidence type="ECO:0000259" key="3">
    <source>
        <dbReference type="Pfam" id="PF00817"/>
    </source>
</evidence>
<proteinExistence type="inferred from homology"/>
<dbReference type="InterPro" id="IPR050356">
    <property type="entry name" value="SulA_CellDiv_inhibitor"/>
</dbReference>
<dbReference type="EMBL" id="JAUYVH010000003">
    <property type="protein sequence ID" value="MDQ9170384.1"/>
    <property type="molecule type" value="Genomic_DNA"/>
</dbReference>
<organism evidence="4 5">
    <name type="scientific">Keguizhuia sedimenti</name>
    <dbReference type="NCBI Taxonomy" id="3064264"/>
    <lineage>
        <taxon>Bacteria</taxon>
        <taxon>Pseudomonadati</taxon>
        <taxon>Pseudomonadota</taxon>
        <taxon>Betaproteobacteria</taxon>
        <taxon>Burkholderiales</taxon>
        <taxon>Oxalobacteraceae</taxon>
        <taxon>Keguizhuia</taxon>
    </lineage>
</organism>
<accession>A0ABU1BNE5</accession>
<dbReference type="SUPFAM" id="SSF56672">
    <property type="entry name" value="DNA/RNA polymerases"/>
    <property type="match status" value="1"/>
</dbReference>
<keyword evidence="5" id="KW-1185">Reference proteome</keyword>
<dbReference type="RefSeq" id="WP_338436305.1">
    <property type="nucleotide sequence ID" value="NZ_JAUYVH010000003.1"/>
</dbReference>
<dbReference type="Pfam" id="PF00817">
    <property type="entry name" value="IMS"/>
    <property type="match status" value="1"/>
</dbReference>
<dbReference type="Proteomes" id="UP001225596">
    <property type="component" value="Unassembled WGS sequence"/>
</dbReference>
<protein>
    <submittedName>
        <fullName evidence="4">DNA polymerase Y family protein</fullName>
    </submittedName>
</protein>
<comment type="caution">
    <text evidence="4">The sequence shown here is derived from an EMBL/GenBank/DDBJ whole genome shotgun (WGS) entry which is preliminary data.</text>
</comment>